<evidence type="ECO:0000256" key="1">
    <source>
        <dbReference type="SAM" id="SignalP"/>
    </source>
</evidence>
<gene>
    <name evidence="2" type="ORF">B296_00030920</name>
</gene>
<organism evidence="2 3">
    <name type="scientific">Ensete ventricosum</name>
    <name type="common">Abyssinian banana</name>
    <name type="synonym">Musa ensete</name>
    <dbReference type="NCBI Taxonomy" id="4639"/>
    <lineage>
        <taxon>Eukaryota</taxon>
        <taxon>Viridiplantae</taxon>
        <taxon>Streptophyta</taxon>
        <taxon>Embryophyta</taxon>
        <taxon>Tracheophyta</taxon>
        <taxon>Spermatophyta</taxon>
        <taxon>Magnoliopsida</taxon>
        <taxon>Liliopsida</taxon>
        <taxon>Zingiberales</taxon>
        <taxon>Musaceae</taxon>
        <taxon>Ensete</taxon>
    </lineage>
</organism>
<name>A0A426YR16_ENSVE</name>
<evidence type="ECO:0000313" key="2">
    <source>
        <dbReference type="EMBL" id="RRT54169.1"/>
    </source>
</evidence>
<sequence>MAIASTAVAYARVLCTSTAGMWWLSLVCEVVDCAAYAARGGVACNYRLPLVANPLAASACARPLLHAVAT</sequence>
<accession>A0A426YR16</accession>
<feature type="signal peptide" evidence="1">
    <location>
        <begin position="1"/>
        <end position="33"/>
    </location>
</feature>
<evidence type="ECO:0000313" key="3">
    <source>
        <dbReference type="Proteomes" id="UP000287651"/>
    </source>
</evidence>
<dbReference type="Proteomes" id="UP000287651">
    <property type="component" value="Unassembled WGS sequence"/>
</dbReference>
<dbReference type="AlphaFoldDB" id="A0A426YR16"/>
<protein>
    <recommendedName>
        <fullName evidence="4">Secreted protein</fullName>
    </recommendedName>
</protein>
<proteinExistence type="predicted"/>
<comment type="caution">
    <text evidence="2">The sequence shown here is derived from an EMBL/GenBank/DDBJ whole genome shotgun (WGS) entry which is preliminary data.</text>
</comment>
<reference evidence="2 3" key="1">
    <citation type="journal article" date="2014" name="Agronomy (Basel)">
        <title>A Draft Genome Sequence for Ensete ventricosum, the Drought-Tolerant Tree Against Hunger.</title>
        <authorList>
            <person name="Harrison J."/>
            <person name="Moore K.A."/>
            <person name="Paszkiewicz K."/>
            <person name="Jones T."/>
            <person name="Grant M."/>
            <person name="Ambacheew D."/>
            <person name="Muzemil S."/>
            <person name="Studholme D.J."/>
        </authorList>
    </citation>
    <scope>NUCLEOTIDE SEQUENCE [LARGE SCALE GENOMIC DNA]</scope>
</reference>
<dbReference type="EMBL" id="AMZH03010744">
    <property type="protein sequence ID" value="RRT54169.1"/>
    <property type="molecule type" value="Genomic_DNA"/>
</dbReference>
<keyword evidence="1" id="KW-0732">Signal</keyword>
<evidence type="ECO:0008006" key="4">
    <source>
        <dbReference type="Google" id="ProtNLM"/>
    </source>
</evidence>
<feature type="chain" id="PRO_5019326678" description="Secreted protein" evidence="1">
    <location>
        <begin position="34"/>
        <end position="70"/>
    </location>
</feature>